<proteinExistence type="inferred from homology"/>
<keyword evidence="7" id="KW-1185">Reference proteome</keyword>
<accession>A0ABV5HRY0</accession>
<dbReference type="Pfam" id="PF03466">
    <property type="entry name" value="LysR_substrate"/>
    <property type="match status" value="1"/>
</dbReference>
<dbReference type="Pfam" id="PF00126">
    <property type="entry name" value="HTH_1"/>
    <property type="match status" value="1"/>
</dbReference>
<dbReference type="CDD" id="cd08472">
    <property type="entry name" value="PBP2_CrgA_like_3"/>
    <property type="match status" value="1"/>
</dbReference>
<name>A0ABV5HRY0_9VIBR</name>
<dbReference type="PROSITE" id="PS50931">
    <property type="entry name" value="HTH_LYSR"/>
    <property type="match status" value="1"/>
</dbReference>
<dbReference type="Gene3D" id="1.10.10.10">
    <property type="entry name" value="Winged helix-like DNA-binding domain superfamily/Winged helix DNA-binding domain"/>
    <property type="match status" value="1"/>
</dbReference>
<gene>
    <name evidence="6" type="ORF">ACFFUV_18745</name>
</gene>
<dbReference type="InterPro" id="IPR058163">
    <property type="entry name" value="LysR-type_TF_proteobact-type"/>
</dbReference>
<dbReference type="InterPro" id="IPR005119">
    <property type="entry name" value="LysR_subst-bd"/>
</dbReference>
<dbReference type="Gene3D" id="3.40.190.290">
    <property type="match status" value="1"/>
</dbReference>
<evidence type="ECO:0000256" key="3">
    <source>
        <dbReference type="ARBA" id="ARBA00023125"/>
    </source>
</evidence>
<evidence type="ECO:0000256" key="4">
    <source>
        <dbReference type="ARBA" id="ARBA00023163"/>
    </source>
</evidence>
<reference evidence="6 7" key="1">
    <citation type="submission" date="2024-09" db="EMBL/GenBank/DDBJ databases">
        <authorList>
            <person name="Sun Q."/>
            <person name="Mori K."/>
        </authorList>
    </citation>
    <scope>NUCLEOTIDE SEQUENCE [LARGE SCALE GENOMIC DNA]</scope>
    <source>
        <strain evidence="6 7">CECT 8064</strain>
    </source>
</reference>
<feature type="domain" description="HTH lysR-type" evidence="5">
    <location>
        <begin position="1"/>
        <end position="59"/>
    </location>
</feature>
<comment type="caution">
    <text evidence="6">The sequence shown here is derived from an EMBL/GenBank/DDBJ whole genome shotgun (WGS) entry which is preliminary data.</text>
</comment>
<keyword evidence="4" id="KW-0804">Transcription</keyword>
<evidence type="ECO:0000259" key="5">
    <source>
        <dbReference type="PROSITE" id="PS50931"/>
    </source>
</evidence>
<dbReference type="InterPro" id="IPR036390">
    <property type="entry name" value="WH_DNA-bd_sf"/>
</dbReference>
<dbReference type="PANTHER" id="PTHR30537:SF72">
    <property type="entry name" value="LYSR FAMILY TRANSCRIPTIONAL REGULATOR"/>
    <property type="match status" value="1"/>
</dbReference>
<dbReference type="Proteomes" id="UP001589645">
    <property type="component" value="Unassembled WGS sequence"/>
</dbReference>
<dbReference type="SUPFAM" id="SSF53850">
    <property type="entry name" value="Periplasmic binding protein-like II"/>
    <property type="match status" value="1"/>
</dbReference>
<evidence type="ECO:0000256" key="1">
    <source>
        <dbReference type="ARBA" id="ARBA00009437"/>
    </source>
</evidence>
<dbReference type="RefSeq" id="WP_390195811.1">
    <property type="nucleotide sequence ID" value="NZ_JBHMEP010000008.1"/>
</dbReference>
<dbReference type="PANTHER" id="PTHR30537">
    <property type="entry name" value="HTH-TYPE TRANSCRIPTIONAL REGULATOR"/>
    <property type="match status" value="1"/>
</dbReference>
<dbReference type="EMBL" id="JBHMEP010000008">
    <property type="protein sequence ID" value="MFB9137013.1"/>
    <property type="molecule type" value="Genomic_DNA"/>
</dbReference>
<dbReference type="InterPro" id="IPR000847">
    <property type="entry name" value="LysR_HTH_N"/>
</dbReference>
<sequence length="297" mass="33632">MDKLECMKRFVVVAQTCSFTRASERLDVPKSAISNAITQLEALLNTRLLHRSTRRVTLSAAGEQYLPQCIKLLEEFDALEEQFQQQTEQVEGVIRVDMPGRFYSAVVAPRLHEWFAMHPNTNIRLMGADFRIDPVKERVDCVVRVGELEDSELVARPIGKVVMINCISARYAKRYGVPKTLEQLPNHYVVDYQPSGREQKSVFEYVDDGKTHFLAVPSLVSVSTTDAYLASCLAGLGIVQLPRHGVESELASGELIEILPEFVCQSMPLTLLYESRHYVPRRVRAFMDWLVSVVTVK</sequence>
<keyword evidence="3" id="KW-0238">DNA-binding</keyword>
<evidence type="ECO:0000313" key="6">
    <source>
        <dbReference type="EMBL" id="MFB9137013.1"/>
    </source>
</evidence>
<dbReference type="SUPFAM" id="SSF46785">
    <property type="entry name" value="Winged helix' DNA-binding domain"/>
    <property type="match status" value="1"/>
</dbReference>
<evidence type="ECO:0000256" key="2">
    <source>
        <dbReference type="ARBA" id="ARBA00023015"/>
    </source>
</evidence>
<organism evidence="6 7">
    <name type="scientific">Vibrio olivae</name>
    <dbReference type="NCBI Taxonomy" id="1243002"/>
    <lineage>
        <taxon>Bacteria</taxon>
        <taxon>Pseudomonadati</taxon>
        <taxon>Pseudomonadota</taxon>
        <taxon>Gammaproteobacteria</taxon>
        <taxon>Vibrionales</taxon>
        <taxon>Vibrionaceae</taxon>
        <taxon>Vibrio</taxon>
    </lineage>
</organism>
<evidence type="ECO:0000313" key="7">
    <source>
        <dbReference type="Proteomes" id="UP001589645"/>
    </source>
</evidence>
<protein>
    <submittedName>
        <fullName evidence="6">LysR family transcriptional regulator</fullName>
    </submittedName>
</protein>
<comment type="similarity">
    <text evidence="1">Belongs to the LysR transcriptional regulatory family.</text>
</comment>
<dbReference type="InterPro" id="IPR036388">
    <property type="entry name" value="WH-like_DNA-bd_sf"/>
</dbReference>
<keyword evidence="2" id="KW-0805">Transcription regulation</keyword>